<organism evidence="1 2">
    <name type="scientific">Reichenbachiella faecimaris</name>
    <dbReference type="NCBI Taxonomy" id="692418"/>
    <lineage>
        <taxon>Bacteria</taxon>
        <taxon>Pseudomonadati</taxon>
        <taxon>Bacteroidota</taxon>
        <taxon>Cytophagia</taxon>
        <taxon>Cytophagales</taxon>
        <taxon>Reichenbachiellaceae</taxon>
        <taxon>Reichenbachiella</taxon>
    </lineage>
</organism>
<dbReference type="STRING" id="692418.SAMN04488029_2238"/>
<proteinExistence type="predicted"/>
<dbReference type="EMBL" id="FWYF01000002">
    <property type="protein sequence ID" value="SMD34893.1"/>
    <property type="molecule type" value="Genomic_DNA"/>
</dbReference>
<dbReference type="Proteomes" id="UP000192472">
    <property type="component" value="Unassembled WGS sequence"/>
</dbReference>
<sequence>MNIRQEFVLAGAIVSALFFMAYRQAFPFGEMMTWGARVKAKQANEVRSQHYSYYISDESQGSKLLLDIKSGIHFWHPQVVIWVTDTNGHFIKTLFITESSAKGLFMSGRTADNFKSFDEKKGTDPISRQNLRLVDALPYWSHSRGKETQQGFYAPTFDQPVIDGMTGATPQGNFYVQSQVPDSLVYFDIYLEVNVAFDDNEYYSEYDFPDDSLYHGGTGLLGQPSLIYRATLNKEKNPYFTLMQLIGHSHHSGRTGHLYPDLTTITTAQRIIDRVVVSLEMDE</sequence>
<evidence type="ECO:0000313" key="2">
    <source>
        <dbReference type="Proteomes" id="UP000192472"/>
    </source>
</evidence>
<dbReference type="AlphaFoldDB" id="A0A1W2GDZ0"/>
<gene>
    <name evidence="1" type="ORF">SAMN04488029_2238</name>
</gene>
<accession>A0A1W2GDZ0</accession>
<dbReference type="OrthoDB" id="1027826at2"/>
<dbReference type="RefSeq" id="WP_084372897.1">
    <property type="nucleotide sequence ID" value="NZ_FWYF01000002.1"/>
</dbReference>
<reference evidence="1 2" key="1">
    <citation type="submission" date="2017-04" db="EMBL/GenBank/DDBJ databases">
        <authorList>
            <person name="Afonso C.L."/>
            <person name="Miller P.J."/>
            <person name="Scott M.A."/>
            <person name="Spackman E."/>
            <person name="Goraichik I."/>
            <person name="Dimitrov K.M."/>
            <person name="Suarez D.L."/>
            <person name="Swayne D.E."/>
        </authorList>
    </citation>
    <scope>NUCLEOTIDE SEQUENCE [LARGE SCALE GENOMIC DNA]</scope>
    <source>
        <strain evidence="1 2">DSM 26133</strain>
    </source>
</reference>
<keyword evidence="2" id="KW-1185">Reference proteome</keyword>
<protein>
    <submittedName>
        <fullName evidence="1">Uncharacterized protein</fullName>
    </submittedName>
</protein>
<name>A0A1W2GDZ0_REIFA</name>
<evidence type="ECO:0000313" key="1">
    <source>
        <dbReference type="EMBL" id="SMD34893.1"/>
    </source>
</evidence>